<evidence type="ECO:0000256" key="1">
    <source>
        <dbReference type="ARBA" id="ARBA00009437"/>
    </source>
</evidence>
<protein>
    <submittedName>
        <fullName evidence="6">LysR family transcriptional regulator</fullName>
    </submittedName>
</protein>
<dbReference type="GO" id="GO:0003677">
    <property type="term" value="F:DNA binding"/>
    <property type="evidence" value="ECO:0007669"/>
    <property type="project" value="UniProtKB-KW"/>
</dbReference>
<evidence type="ECO:0000313" key="7">
    <source>
        <dbReference type="Proteomes" id="UP000202440"/>
    </source>
</evidence>
<dbReference type="InterPro" id="IPR036390">
    <property type="entry name" value="WH_DNA-bd_sf"/>
</dbReference>
<keyword evidence="4" id="KW-0804">Transcription</keyword>
<dbReference type="Gene3D" id="1.10.10.10">
    <property type="entry name" value="Winged helix-like DNA-binding domain superfamily/Winged helix DNA-binding domain"/>
    <property type="match status" value="1"/>
</dbReference>
<dbReference type="InterPro" id="IPR000847">
    <property type="entry name" value="LysR_HTH_N"/>
</dbReference>
<dbReference type="GO" id="GO:0003700">
    <property type="term" value="F:DNA-binding transcription factor activity"/>
    <property type="evidence" value="ECO:0007669"/>
    <property type="project" value="InterPro"/>
</dbReference>
<dbReference type="InterPro" id="IPR005119">
    <property type="entry name" value="LysR_subst-bd"/>
</dbReference>
<dbReference type="PROSITE" id="PS50931">
    <property type="entry name" value="HTH_LYSR"/>
    <property type="match status" value="1"/>
</dbReference>
<organism evidence="6 7">
    <name type="scientific">Bacterioplanes sanyensis</name>
    <dbReference type="NCBI Taxonomy" id="1249553"/>
    <lineage>
        <taxon>Bacteria</taxon>
        <taxon>Pseudomonadati</taxon>
        <taxon>Pseudomonadota</taxon>
        <taxon>Gammaproteobacteria</taxon>
        <taxon>Oceanospirillales</taxon>
        <taxon>Oceanospirillaceae</taxon>
        <taxon>Bacterioplanes</taxon>
    </lineage>
</organism>
<dbReference type="Proteomes" id="UP000202440">
    <property type="component" value="Chromosome"/>
</dbReference>
<dbReference type="PANTHER" id="PTHR30118:SF6">
    <property type="entry name" value="HTH-TYPE TRANSCRIPTIONAL REGULATOR LEUO"/>
    <property type="match status" value="1"/>
</dbReference>
<dbReference type="RefSeq" id="WP_094061790.1">
    <property type="nucleotide sequence ID" value="NZ_CP022530.1"/>
</dbReference>
<dbReference type="Pfam" id="PF00126">
    <property type="entry name" value="HTH_1"/>
    <property type="match status" value="1"/>
</dbReference>
<dbReference type="Gene3D" id="3.40.190.10">
    <property type="entry name" value="Periplasmic binding protein-like II"/>
    <property type="match status" value="2"/>
</dbReference>
<evidence type="ECO:0000259" key="5">
    <source>
        <dbReference type="PROSITE" id="PS50931"/>
    </source>
</evidence>
<dbReference type="PANTHER" id="PTHR30118">
    <property type="entry name" value="HTH-TYPE TRANSCRIPTIONAL REGULATOR LEUO-RELATED"/>
    <property type="match status" value="1"/>
</dbReference>
<dbReference type="SUPFAM" id="SSF53850">
    <property type="entry name" value="Periplasmic binding protein-like II"/>
    <property type="match status" value="1"/>
</dbReference>
<dbReference type="InterPro" id="IPR050389">
    <property type="entry name" value="LysR-type_TF"/>
</dbReference>
<proteinExistence type="inferred from homology"/>
<dbReference type="KEGG" id="bsan:CHH28_19025"/>
<evidence type="ECO:0000256" key="4">
    <source>
        <dbReference type="ARBA" id="ARBA00023163"/>
    </source>
</evidence>
<evidence type="ECO:0000256" key="2">
    <source>
        <dbReference type="ARBA" id="ARBA00023015"/>
    </source>
</evidence>
<name>A0A222FNN5_9GAMM</name>
<dbReference type="OrthoDB" id="8839911at2"/>
<reference evidence="6 7" key="1">
    <citation type="submission" date="2017-07" db="EMBL/GenBank/DDBJ databases">
        <title>Annotated genome sequence of Bacterioplanes sanyensis isolated from Red Sea.</title>
        <authorList>
            <person name="Rehman Z.U."/>
        </authorList>
    </citation>
    <scope>NUCLEOTIDE SEQUENCE [LARGE SCALE GENOMIC DNA]</scope>
    <source>
        <strain evidence="6 7">NV9</strain>
    </source>
</reference>
<accession>A0A222FNN5</accession>
<dbReference type="SUPFAM" id="SSF46785">
    <property type="entry name" value="Winged helix' DNA-binding domain"/>
    <property type="match status" value="1"/>
</dbReference>
<evidence type="ECO:0000256" key="3">
    <source>
        <dbReference type="ARBA" id="ARBA00023125"/>
    </source>
</evidence>
<evidence type="ECO:0000313" key="6">
    <source>
        <dbReference type="EMBL" id="ASP40628.1"/>
    </source>
</evidence>
<comment type="similarity">
    <text evidence="1">Belongs to the LysR transcriptional regulatory family.</text>
</comment>
<sequence>MAKTDLNLVVIFDAIMREQSVTAAAERLAMTQPSVSNALSRMRHVWRDPLFVKDGRGIRPTPYAERLWRQIAHPLSDIRDAVNPTAFDPGSHQRCFRIALTDGLTGMFWTPLRQFIENNAPNIDIHAVPYTGALEQQLMSADVDMVVGHYFGRHAHIAARALFENPFVVVMRPDHALTQGALTLERFVAADQLLVSLSGDAEGSVDIALAEKGLKRRLAMTLNTFAGAAELVRETQLITVLPYPVVAKYLQRGELVARAAPLSIPTPMMYMAWHKRDERDPAILWLRGVIQAITDQVNDDIERQRVPLR</sequence>
<keyword evidence="2" id="KW-0805">Transcription regulation</keyword>
<feature type="domain" description="HTH lysR-type" evidence="5">
    <location>
        <begin position="4"/>
        <end position="61"/>
    </location>
</feature>
<dbReference type="AlphaFoldDB" id="A0A222FNN5"/>
<dbReference type="EMBL" id="CP022530">
    <property type="protein sequence ID" value="ASP40628.1"/>
    <property type="molecule type" value="Genomic_DNA"/>
</dbReference>
<keyword evidence="7" id="KW-1185">Reference proteome</keyword>
<dbReference type="InterPro" id="IPR036388">
    <property type="entry name" value="WH-like_DNA-bd_sf"/>
</dbReference>
<dbReference type="Pfam" id="PF03466">
    <property type="entry name" value="LysR_substrate"/>
    <property type="match status" value="1"/>
</dbReference>
<dbReference type="InterPro" id="IPR037402">
    <property type="entry name" value="YidZ_PBP2"/>
</dbReference>
<keyword evidence="3" id="KW-0238">DNA-binding</keyword>
<dbReference type="CDD" id="cd08417">
    <property type="entry name" value="PBP2_Nitroaromatics_like"/>
    <property type="match status" value="1"/>
</dbReference>
<gene>
    <name evidence="6" type="ORF">CHH28_19025</name>
</gene>